<sequence>MTETRNRSARALAVLAGGVAAALALAGCSGAGSAKPSDPSYQLTANTPKPSGDIDSVKWAVYAEPTSLDYAYAFDYPDNQVLSNVCESLLRLNPDWTLSPGLATSFSHPNPTTWVYEIRQGVTFHDGTPLTAADVVASMNRHLDPNVGSSWADVYKYVTSVAQTGPNEVTVTESQPDSQFNLSMGGDAGVVDSAAYIAKAGKNYGNSTGLVDCTGPYSVKQWQSGESITLERYDNYWDKSLQAKNKTFSFVFLQDSTARVNALKSGAVDGSWMIPAEAISQLQSSSAGSMYFGLNTAVNDLVISDLQGPLGDLRVRKALLMAIDRQGMLQAAGKGIGSISNALTTQSVWSEASAATTKAAFTGLNPYPHDVAAAKKLVKEAGAEGKQVVIATAPMGNDFNIISQGTAAALTEIGMKPKIVTVTPSQFSALFSDPSARKGIDLFYTSWYLSSPDPLEMYAVLQTGQFSNYGNWSDPEFDKVVQEAIATQDPDQRALLSGKAQKIANEQLPWLPLYDGPMSVFLGKKITGVAPSVAFLYYPWAATIGKR</sequence>
<dbReference type="Proteomes" id="UP001235064">
    <property type="component" value="Unassembled WGS sequence"/>
</dbReference>
<feature type="chain" id="PRO_5046194072" evidence="2">
    <location>
        <begin position="27"/>
        <end position="547"/>
    </location>
</feature>
<dbReference type="Gene3D" id="3.10.105.10">
    <property type="entry name" value="Dipeptide-binding Protein, Domain 3"/>
    <property type="match status" value="1"/>
</dbReference>
<reference evidence="4 5" key="1">
    <citation type="submission" date="2023-06" db="EMBL/GenBank/DDBJ databases">
        <title>Microbacterium sp. nov., isolated from a waste landfill.</title>
        <authorList>
            <person name="Wen W."/>
        </authorList>
    </citation>
    <scope>NUCLEOTIDE SEQUENCE [LARGE SCALE GENOMIC DNA]</scope>
    <source>
        <strain evidence="4 5">ASV49</strain>
    </source>
</reference>
<evidence type="ECO:0000256" key="1">
    <source>
        <dbReference type="ARBA" id="ARBA00022729"/>
    </source>
</evidence>
<evidence type="ECO:0000259" key="3">
    <source>
        <dbReference type="Pfam" id="PF00496"/>
    </source>
</evidence>
<dbReference type="EMBL" id="JASXSZ010000010">
    <property type="protein sequence ID" value="MDL9981595.1"/>
    <property type="molecule type" value="Genomic_DNA"/>
</dbReference>
<feature type="signal peptide" evidence="2">
    <location>
        <begin position="1"/>
        <end position="26"/>
    </location>
</feature>
<dbReference type="RefSeq" id="WP_286290745.1">
    <property type="nucleotide sequence ID" value="NZ_JASXSZ010000010.1"/>
</dbReference>
<protein>
    <submittedName>
        <fullName evidence="4">ABC transporter substrate-binding protein</fullName>
    </submittedName>
</protein>
<proteinExistence type="predicted"/>
<dbReference type="Gene3D" id="3.90.76.10">
    <property type="entry name" value="Dipeptide-binding Protein, Domain 1"/>
    <property type="match status" value="1"/>
</dbReference>
<evidence type="ECO:0000313" key="5">
    <source>
        <dbReference type="Proteomes" id="UP001235064"/>
    </source>
</evidence>
<dbReference type="SUPFAM" id="SSF53850">
    <property type="entry name" value="Periplasmic binding protein-like II"/>
    <property type="match status" value="1"/>
</dbReference>
<dbReference type="CDD" id="cd00995">
    <property type="entry name" value="PBP2_NikA_DppA_OppA_like"/>
    <property type="match status" value="1"/>
</dbReference>
<dbReference type="Pfam" id="PF00496">
    <property type="entry name" value="SBP_bac_5"/>
    <property type="match status" value="1"/>
</dbReference>
<dbReference type="PANTHER" id="PTHR30290">
    <property type="entry name" value="PERIPLASMIC BINDING COMPONENT OF ABC TRANSPORTER"/>
    <property type="match status" value="1"/>
</dbReference>
<organism evidence="4 5">
    <name type="scientific">Microbacterium candidum</name>
    <dbReference type="NCBI Taxonomy" id="3041922"/>
    <lineage>
        <taxon>Bacteria</taxon>
        <taxon>Bacillati</taxon>
        <taxon>Actinomycetota</taxon>
        <taxon>Actinomycetes</taxon>
        <taxon>Micrococcales</taxon>
        <taxon>Microbacteriaceae</taxon>
        <taxon>Microbacterium</taxon>
    </lineage>
</organism>
<dbReference type="InterPro" id="IPR030678">
    <property type="entry name" value="Peptide/Ni-bd"/>
</dbReference>
<comment type="caution">
    <text evidence="4">The sequence shown here is derived from an EMBL/GenBank/DDBJ whole genome shotgun (WGS) entry which is preliminary data.</text>
</comment>
<feature type="domain" description="Solute-binding protein family 5" evidence="3">
    <location>
        <begin position="98"/>
        <end position="464"/>
    </location>
</feature>
<evidence type="ECO:0000256" key="2">
    <source>
        <dbReference type="SAM" id="SignalP"/>
    </source>
</evidence>
<evidence type="ECO:0000313" key="4">
    <source>
        <dbReference type="EMBL" id="MDL9981595.1"/>
    </source>
</evidence>
<dbReference type="PIRSF" id="PIRSF002741">
    <property type="entry name" value="MppA"/>
    <property type="match status" value="1"/>
</dbReference>
<accession>A0ABT7N4F9</accession>
<dbReference type="InterPro" id="IPR000914">
    <property type="entry name" value="SBP_5_dom"/>
</dbReference>
<dbReference type="PROSITE" id="PS51257">
    <property type="entry name" value="PROKAR_LIPOPROTEIN"/>
    <property type="match status" value="1"/>
</dbReference>
<dbReference type="PANTHER" id="PTHR30290:SF38">
    <property type="entry name" value="D,D-DIPEPTIDE-BINDING PERIPLASMIC PROTEIN DDPA-RELATED"/>
    <property type="match status" value="1"/>
</dbReference>
<keyword evidence="1 2" id="KW-0732">Signal</keyword>
<dbReference type="InterPro" id="IPR039424">
    <property type="entry name" value="SBP_5"/>
</dbReference>
<name>A0ABT7N4F9_9MICO</name>
<dbReference type="Gene3D" id="3.40.190.10">
    <property type="entry name" value="Periplasmic binding protein-like II"/>
    <property type="match status" value="1"/>
</dbReference>
<gene>
    <name evidence="4" type="ORF">QSV35_19870</name>
</gene>
<keyword evidence="5" id="KW-1185">Reference proteome</keyword>